<dbReference type="InterPro" id="IPR007759">
    <property type="entry name" value="Asxl_HARE-HTH"/>
</dbReference>
<protein>
    <recommendedName>
        <fullName evidence="2">HTH HARE-type domain-containing protein</fullName>
    </recommendedName>
</protein>
<dbReference type="Proteomes" id="UP000033187">
    <property type="component" value="Chromosome 1"/>
</dbReference>
<organism evidence="3 4">
    <name type="scientific">Candidatus Filomicrobium marinum</name>
    <dbReference type="NCBI Taxonomy" id="1608628"/>
    <lineage>
        <taxon>Bacteria</taxon>
        <taxon>Pseudomonadati</taxon>
        <taxon>Pseudomonadota</taxon>
        <taxon>Alphaproteobacteria</taxon>
        <taxon>Hyphomicrobiales</taxon>
        <taxon>Hyphomicrobiaceae</taxon>
        <taxon>Filomicrobium</taxon>
    </lineage>
</organism>
<dbReference type="AlphaFoldDB" id="A0A0D6J9P8"/>
<dbReference type="KEGG" id="fiy:BN1229_v1_0198"/>
<dbReference type="PROSITE" id="PS51913">
    <property type="entry name" value="HTH_HARE"/>
    <property type="match status" value="1"/>
</dbReference>
<feature type="domain" description="HTH HARE-type" evidence="2">
    <location>
        <begin position="2"/>
        <end position="77"/>
    </location>
</feature>
<dbReference type="EMBL" id="LN829119">
    <property type="protein sequence ID" value="CPR15074.1"/>
    <property type="molecule type" value="Genomic_DNA"/>
</dbReference>
<sequence length="322" mass="37025">MDSYLQVAQAVLRSTRRPMSARAILDVAYKAGVVPPHLYGKTQQKTLQARLSEDILHHRETSAFYRTEPGQFFLVEFLDDPTIPEEWKTKFPARRRTRDLKRDNTLGVKRSFLKRWCKRESDFHEFFRAADAEGALAYLHPDDMAGHDYCATWTFSMVFRNDCVLAYRIGRYRDDRDAFANRRSVGFQGALAVDDTSLFSHDALGAEDCSISVLVQDLDLSLSTFYGESATRPEIDCVMVVENGCSDIDLVIVTTWNCPDWFEPTTRRLSLNEPRWLCTSVLHNDLKDFEPWSAMILAGWGPSKERRGFGKKNNNKPTNRLF</sequence>
<reference evidence="4" key="1">
    <citation type="submission" date="2015-02" db="EMBL/GenBank/DDBJ databases">
        <authorList>
            <person name="Chooi Y.-H."/>
        </authorList>
    </citation>
    <scope>NUCLEOTIDE SEQUENCE [LARGE SCALE GENOMIC DNA]</scope>
    <source>
        <strain evidence="4">strain Y</strain>
    </source>
</reference>
<keyword evidence="4" id="KW-1185">Reference proteome</keyword>
<keyword evidence="1" id="KW-0804">Transcription</keyword>
<evidence type="ECO:0000313" key="3">
    <source>
        <dbReference type="EMBL" id="CPR15074.1"/>
    </source>
</evidence>
<evidence type="ECO:0000313" key="4">
    <source>
        <dbReference type="Proteomes" id="UP000033187"/>
    </source>
</evidence>
<gene>
    <name evidence="3" type="ORF">YBN1229_v1_0198</name>
</gene>
<dbReference type="Pfam" id="PF05066">
    <property type="entry name" value="HARE-HTH"/>
    <property type="match status" value="1"/>
</dbReference>
<accession>A0A0D6J9P8</accession>
<evidence type="ECO:0000259" key="2">
    <source>
        <dbReference type="PROSITE" id="PS51913"/>
    </source>
</evidence>
<name>A0A0D6J9P8_9HYPH</name>
<evidence type="ECO:0000256" key="1">
    <source>
        <dbReference type="ARBA" id="ARBA00023163"/>
    </source>
</evidence>
<dbReference type="GO" id="GO:0006355">
    <property type="term" value="P:regulation of DNA-templated transcription"/>
    <property type="evidence" value="ECO:0007669"/>
    <property type="project" value="InterPro"/>
</dbReference>
<dbReference type="KEGG" id="fil:BN1229_v1_0194"/>
<dbReference type="RefSeq" id="WP_076605266.1">
    <property type="nucleotide sequence ID" value="NZ_LN829118.1"/>
</dbReference>
<proteinExistence type="predicted"/>